<dbReference type="PANTHER" id="PTHR16897:SF2">
    <property type="entry name" value="OS03G0226600 PROTEIN"/>
    <property type="match status" value="1"/>
</dbReference>
<dbReference type="PANTHER" id="PTHR16897">
    <property type="entry name" value="OS10G0105400 PROTEIN"/>
    <property type="match status" value="1"/>
</dbReference>
<keyword evidence="2" id="KW-1185">Reference proteome</keyword>
<comment type="caution">
    <text evidence="1">The sequence shown here is derived from an EMBL/GenBank/DDBJ whole genome shotgun (WGS) entry which is preliminary data.</text>
</comment>
<protein>
    <submittedName>
        <fullName evidence="1">Uncharacterized protein</fullName>
    </submittedName>
</protein>
<dbReference type="Proteomes" id="UP000596742">
    <property type="component" value="Unassembled WGS sequence"/>
</dbReference>
<gene>
    <name evidence="1" type="ORF">MGAL_10B018406</name>
</gene>
<dbReference type="OrthoDB" id="6153184at2759"/>
<organism evidence="1 2">
    <name type="scientific">Mytilus galloprovincialis</name>
    <name type="common">Mediterranean mussel</name>
    <dbReference type="NCBI Taxonomy" id="29158"/>
    <lineage>
        <taxon>Eukaryota</taxon>
        <taxon>Metazoa</taxon>
        <taxon>Spiralia</taxon>
        <taxon>Lophotrochozoa</taxon>
        <taxon>Mollusca</taxon>
        <taxon>Bivalvia</taxon>
        <taxon>Autobranchia</taxon>
        <taxon>Pteriomorphia</taxon>
        <taxon>Mytilida</taxon>
        <taxon>Mytiloidea</taxon>
        <taxon>Mytilidae</taxon>
        <taxon>Mytilinae</taxon>
        <taxon>Mytilus</taxon>
    </lineage>
</organism>
<evidence type="ECO:0000313" key="1">
    <source>
        <dbReference type="EMBL" id="VDI61227.1"/>
    </source>
</evidence>
<dbReference type="AlphaFoldDB" id="A0A8B6GAM9"/>
<name>A0A8B6GAM9_MYTGA</name>
<sequence>MLNNCGKIDRYKEVIYNYCVIINNIELITVIIDGLGSKTVYNGPYQNTGAYYTKANRYISVNWDGFHDHDTGILGYSVTVGQSICEDLIHPHHDPHFHLFDKSQWTHSVMISPIPEPFRILPGKK</sequence>
<accession>A0A8B6GAM9</accession>
<dbReference type="EMBL" id="UYJE01008115">
    <property type="protein sequence ID" value="VDI61227.1"/>
    <property type="molecule type" value="Genomic_DNA"/>
</dbReference>
<reference evidence="1" key="1">
    <citation type="submission" date="2018-11" db="EMBL/GenBank/DDBJ databases">
        <authorList>
            <person name="Alioto T."/>
            <person name="Alioto T."/>
        </authorList>
    </citation>
    <scope>NUCLEOTIDE SEQUENCE</scope>
</reference>
<evidence type="ECO:0000313" key="2">
    <source>
        <dbReference type="Proteomes" id="UP000596742"/>
    </source>
</evidence>
<proteinExistence type="predicted"/>